<dbReference type="InterPro" id="IPR045713">
    <property type="entry name" value="DUF6069"/>
</dbReference>
<dbReference type="Pfam" id="PF19545">
    <property type="entry name" value="DUF6069"/>
    <property type="match status" value="1"/>
</dbReference>
<proteinExistence type="predicted"/>
<evidence type="ECO:0000313" key="1">
    <source>
        <dbReference type="EMBL" id="MFC1414966.1"/>
    </source>
</evidence>
<sequence>MTDPSRPATPPPWPPLSPPAARPGPRRPRVAAGRLWAAGAATALTAALAALVSVLLIRSVLDIPAYAGHDGRPLSTVGVALGAAAAALAATAVLHLLLCTTPQPGSFFAWIMTLATAACALVPFTTDAATSVTVAAAAVCVLLGLVIGSLLSAAVPSVRRMA</sequence>
<reference evidence="1 2" key="1">
    <citation type="submission" date="2024-09" db="EMBL/GenBank/DDBJ databases">
        <authorList>
            <person name="Lee S.D."/>
        </authorList>
    </citation>
    <scope>NUCLEOTIDE SEQUENCE [LARGE SCALE GENOMIC DNA]</scope>
    <source>
        <strain evidence="1 2">N1-1</strain>
    </source>
</reference>
<comment type="caution">
    <text evidence="1">The sequence shown here is derived from an EMBL/GenBank/DDBJ whole genome shotgun (WGS) entry which is preliminary data.</text>
</comment>
<accession>A0ABV6VN09</accession>
<organism evidence="1 2">
    <name type="scientific">Streptacidiphilus alkalitolerans</name>
    <dbReference type="NCBI Taxonomy" id="3342712"/>
    <lineage>
        <taxon>Bacteria</taxon>
        <taxon>Bacillati</taxon>
        <taxon>Actinomycetota</taxon>
        <taxon>Actinomycetes</taxon>
        <taxon>Kitasatosporales</taxon>
        <taxon>Streptomycetaceae</taxon>
        <taxon>Streptacidiphilus</taxon>
    </lineage>
</organism>
<name>A0ABV6VN09_9ACTN</name>
<keyword evidence="2" id="KW-1185">Reference proteome</keyword>
<evidence type="ECO:0000313" key="2">
    <source>
        <dbReference type="Proteomes" id="UP001592582"/>
    </source>
</evidence>
<gene>
    <name evidence="1" type="ORF">ACEZDG_37500</name>
</gene>
<dbReference type="Proteomes" id="UP001592582">
    <property type="component" value="Unassembled WGS sequence"/>
</dbReference>
<protein>
    <submittedName>
        <fullName evidence="1">DUF6069 family protein</fullName>
    </submittedName>
</protein>
<dbReference type="EMBL" id="JBHEZX010000032">
    <property type="protein sequence ID" value="MFC1414966.1"/>
    <property type="molecule type" value="Genomic_DNA"/>
</dbReference>